<proteinExistence type="predicted"/>
<evidence type="ECO:0000313" key="5">
    <source>
        <dbReference type="RefSeq" id="XP_054829687.1"/>
    </source>
</evidence>
<keyword evidence="2" id="KW-0472">Membrane</keyword>
<dbReference type="Gene3D" id="2.60.40.10">
    <property type="entry name" value="Immunoglobulins"/>
    <property type="match status" value="1"/>
</dbReference>
<dbReference type="Proteomes" id="UP001190640">
    <property type="component" value="Chromosome 1"/>
</dbReference>
<dbReference type="InterPro" id="IPR036179">
    <property type="entry name" value="Ig-like_dom_sf"/>
</dbReference>
<dbReference type="GeneID" id="129325803"/>
<evidence type="ECO:0000256" key="2">
    <source>
        <dbReference type="SAM" id="Phobius"/>
    </source>
</evidence>
<dbReference type="InterPro" id="IPR013106">
    <property type="entry name" value="Ig_V-set"/>
</dbReference>
<organism evidence="4 5">
    <name type="scientific">Eublepharis macularius</name>
    <name type="common">Leopard gecko</name>
    <name type="synonym">Cyrtodactylus macularius</name>
    <dbReference type="NCBI Taxonomy" id="481883"/>
    <lineage>
        <taxon>Eukaryota</taxon>
        <taxon>Metazoa</taxon>
        <taxon>Chordata</taxon>
        <taxon>Craniata</taxon>
        <taxon>Vertebrata</taxon>
        <taxon>Euteleostomi</taxon>
        <taxon>Lepidosauria</taxon>
        <taxon>Squamata</taxon>
        <taxon>Bifurcata</taxon>
        <taxon>Gekkota</taxon>
        <taxon>Eublepharidae</taxon>
        <taxon>Eublepharinae</taxon>
        <taxon>Eublepharis</taxon>
    </lineage>
</organism>
<dbReference type="AlphaFoldDB" id="A0AA97J1M4"/>
<reference evidence="5" key="1">
    <citation type="submission" date="2025-08" db="UniProtKB">
        <authorList>
            <consortium name="RefSeq"/>
        </authorList>
    </citation>
    <scope>IDENTIFICATION</scope>
    <source>
        <tissue evidence="5">Blood</tissue>
    </source>
</reference>
<gene>
    <name evidence="5" type="primary">LOC129325803</name>
</gene>
<name>A0AA97J1M4_EUBMA</name>
<accession>A0AA97J1M4</accession>
<evidence type="ECO:0000256" key="1">
    <source>
        <dbReference type="SAM" id="MobiDB-lite"/>
    </source>
</evidence>
<evidence type="ECO:0000259" key="3">
    <source>
        <dbReference type="SMART" id="SM00409"/>
    </source>
</evidence>
<protein>
    <submittedName>
        <fullName evidence="5">Uncharacterized protein LOC129325803</fullName>
    </submittedName>
</protein>
<dbReference type="SUPFAM" id="SSF48726">
    <property type="entry name" value="Immunoglobulin"/>
    <property type="match status" value="1"/>
</dbReference>
<keyword evidence="2" id="KW-0812">Transmembrane</keyword>
<feature type="compositionally biased region" description="Polar residues" evidence="1">
    <location>
        <begin position="207"/>
        <end position="230"/>
    </location>
</feature>
<dbReference type="RefSeq" id="XP_054829687.1">
    <property type="nucleotide sequence ID" value="XM_054973712.1"/>
</dbReference>
<dbReference type="InterPro" id="IPR003599">
    <property type="entry name" value="Ig_sub"/>
</dbReference>
<dbReference type="InterPro" id="IPR013783">
    <property type="entry name" value="Ig-like_fold"/>
</dbReference>
<sequence length="230" mass="25905">MLTWQQALKKNRKRRRGGGLALNVRKGLVIREHWKSSDSPMESIWVKLPVVGDLGGSVSLPVSVPPGTEVARIEWDFQPGSGQALVIAEFTPGQWERPNPEDRFGPRLEKADETTLRIQALVKEDSGVYMAHVRYITAEVQEHVFLLQVSDEGGPGGTWKLHLLWLFAILMPCFVICIWKRCKKFEKYGMKVFEKVKKSKNGDVCPQPTQMETLSGQESNLGNPPQSHSL</sequence>
<feature type="transmembrane region" description="Helical" evidence="2">
    <location>
        <begin position="159"/>
        <end position="179"/>
    </location>
</feature>
<feature type="region of interest" description="Disordered" evidence="1">
    <location>
        <begin position="204"/>
        <end position="230"/>
    </location>
</feature>
<evidence type="ECO:0000313" key="4">
    <source>
        <dbReference type="Proteomes" id="UP001190640"/>
    </source>
</evidence>
<keyword evidence="2" id="KW-1133">Transmembrane helix</keyword>
<dbReference type="SMART" id="SM00409">
    <property type="entry name" value="IG"/>
    <property type="match status" value="1"/>
</dbReference>
<feature type="domain" description="Immunoglobulin" evidence="3">
    <location>
        <begin position="47"/>
        <end position="150"/>
    </location>
</feature>
<keyword evidence="4" id="KW-1185">Reference proteome</keyword>
<dbReference type="Pfam" id="PF07686">
    <property type="entry name" value="V-set"/>
    <property type="match status" value="1"/>
</dbReference>
<dbReference type="KEGG" id="emc:129325803"/>